<dbReference type="AlphaFoldDB" id="A0A6P8YKQ3"/>
<proteinExistence type="inferred from homology"/>
<evidence type="ECO:0000256" key="2">
    <source>
        <dbReference type="ARBA" id="ARBA00008816"/>
    </source>
</evidence>
<dbReference type="FunCoup" id="A0A6P8YKQ3">
    <property type="interactions" value="153"/>
</dbReference>
<feature type="transmembrane region" description="Helical" evidence="7">
    <location>
        <begin position="12"/>
        <end position="32"/>
    </location>
</feature>
<keyword evidence="3 7" id="KW-0812">Transmembrane</keyword>
<sequence length="334" mass="38142">MDRESKFLLRKIITDVAVLLTIGIPILMFFLFGKPYSRGFYCNDESIMHPFKESTVSNLMLYIVGMFLPIAVIILTELYIHHYITRRRTAYKFMGHSIPSWLSNSYKVIGVFGFGAATSQLTTDIAKYTIGRLRPHFISVCVPNINCTLPENQHKYFETFECTSGAGARKLKEARLSFPSGHSSFSAYTMLFLVCYLQSRMTFKGSKLLRHGIQYVCLMLSWSTAMSRISNYKHHWSDVLSGLLIGVIVAILTVVYVSDLFPRKYFKEESEPLNRVSPSNSRKRDQHPSYQSTQDHQLIVPMHTVVDGNNFGQREHRSTSPSLEPINRNVSNPA</sequence>
<dbReference type="GO" id="GO:0006644">
    <property type="term" value="P:phospholipid metabolic process"/>
    <property type="evidence" value="ECO:0007669"/>
    <property type="project" value="InterPro"/>
</dbReference>
<evidence type="ECO:0000259" key="8">
    <source>
        <dbReference type="SMART" id="SM00014"/>
    </source>
</evidence>
<dbReference type="PANTHER" id="PTHR10165">
    <property type="entry name" value="LIPID PHOSPHATE PHOSPHATASE"/>
    <property type="match status" value="1"/>
</dbReference>
<keyword evidence="9" id="KW-1185">Reference proteome</keyword>
<name>A0A6P8YKQ3_THRPL</name>
<gene>
    <name evidence="10" type="primary">LOC117643070</name>
</gene>
<dbReference type="InterPro" id="IPR000326">
    <property type="entry name" value="PAP2/HPO"/>
</dbReference>
<comment type="subcellular location">
    <subcellularLocation>
        <location evidence="1">Membrane</location>
        <topology evidence="1">Multi-pass membrane protein</topology>
    </subcellularLocation>
</comment>
<dbReference type="RefSeq" id="XP_034237615.1">
    <property type="nucleotide sequence ID" value="XM_034381724.1"/>
</dbReference>
<feature type="region of interest" description="Disordered" evidence="6">
    <location>
        <begin position="308"/>
        <end position="334"/>
    </location>
</feature>
<feature type="transmembrane region" description="Helical" evidence="7">
    <location>
        <begin position="239"/>
        <end position="257"/>
    </location>
</feature>
<dbReference type="InParanoid" id="A0A6P8YKQ3"/>
<dbReference type="InterPro" id="IPR036938">
    <property type="entry name" value="PAP2/HPO_sf"/>
</dbReference>
<evidence type="ECO:0000313" key="9">
    <source>
        <dbReference type="Proteomes" id="UP000515158"/>
    </source>
</evidence>
<dbReference type="OrthoDB" id="8907274at2759"/>
<dbReference type="GO" id="GO:0005886">
    <property type="term" value="C:plasma membrane"/>
    <property type="evidence" value="ECO:0007669"/>
    <property type="project" value="TreeGrafter"/>
</dbReference>
<dbReference type="KEGG" id="tpal:117643070"/>
<dbReference type="SMART" id="SM00014">
    <property type="entry name" value="acidPPc"/>
    <property type="match status" value="1"/>
</dbReference>
<organism evidence="10">
    <name type="scientific">Thrips palmi</name>
    <name type="common">Melon thrips</name>
    <dbReference type="NCBI Taxonomy" id="161013"/>
    <lineage>
        <taxon>Eukaryota</taxon>
        <taxon>Metazoa</taxon>
        <taxon>Ecdysozoa</taxon>
        <taxon>Arthropoda</taxon>
        <taxon>Hexapoda</taxon>
        <taxon>Insecta</taxon>
        <taxon>Pterygota</taxon>
        <taxon>Neoptera</taxon>
        <taxon>Paraneoptera</taxon>
        <taxon>Thysanoptera</taxon>
        <taxon>Terebrantia</taxon>
        <taxon>Thripoidea</taxon>
        <taxon>Thripidae</taxon>
        <taxon>Thrips</taxon>
    </lineage>
</organism>
<dbReference type="GO" id="GO:0008195">
    <property type="term" value="F:phosphatidate phosphatase activity"/>
    <property type="evidence" value="ECO:0007669"/>
    <property type="project" value="TreeGrafter"/>
</dbReference>
<dbReference type="GO" id="GO:0046839">
    <property type="term" value="P:phospholipid dephosphorylation"/>
    <property type="evidence" value="ECO:0007669"/>
    <property type="project" value="TreeGrafter"/>
</dbReference>
<dbReference type="SUPFAM" id="SSF48317">
    <property type="entry name" value="Acid phosphatase/Vanadium-dependent haloperoxidase"/>
    <property type="match status" value="1"/>
</dbReference>
<dbReference type="Proteomes" id="UP000515158">
    <property type="component" value="Unplaced"/>
</dbReference>
<evidence type="ECO:0000256" key="7">
    <source>
        <dbReference type="SAM" id="Phobius"/>
    </source>
</evidence>
<dbReference type="InterPro" id="IPR043216">
    <property type="entry name" value="PAP-like"/>
</dbReference>
<dbReference type="GeneID" id="117643070"/>
<dbReference type="PANTHER" id="PTHR10165:SF197">
    <property type="entry name" value="FI04477P-RELATED"/>
    <property type="match status" value="1"/>
</dbReference>
<evidence type="ECO:0000256" key="1">
    <source>
        <dbReference type="ARBA" id="ARBA00004141"/>
    </source>
</evidence>
<feature type="domain" description="Phosphatidic acid phosphatase type 2/haloperoxidase" evidence="8">
    <location>
        <begin position="109"/>
        <end position="254"/>
    </location>
</feature>
<evidence type="ECO:0000256" key="6">
    <source>
        <dbReference type="SAM" id="MobiDB-lite"/>
    </source>
</evidence>
<protein>
    <submittedName>
        <fullName evidence="10">Phosphatidate phosphatase</fullName>
    </submittedName>
</protein>
<dbReference type="Pfam" id="PF01569">
    <property type="entry name" value="PAP2"/>
    <property type="match status" value="1"/>
</dbReference>
<keyword evidence="4 7" id="KW-1133">Transmembrane helix</keyword>
<evidence type="ECO:0000256" key="5">
    <source>
        <dbReference type="ARBA" id="ARBA00023136"/>
    </source>
</evidence>
<dbReference type="CDD" id="cd03384">
    <property type="entry name" value="PAP2_wunen"/>
    <property type="match status" value="1"/>
</dbReference>
<keyword evidence="5 7" id="KW-0472">Membrane</keyword>
<evidence type="ECO:0000256" key="4">
    <source>
        <dbReference type="ARBA" id="ARBA00022989"/>
    </source>
</evidence>
<feature type="region of interest" description="Disordered" evidence="6">
    <location>
        <begin position="272"/>
        <end position="294"/>
    </location>
</feature>
<dbReference type="GO" id="GO:0007165">
    <property type="term" value="P:signal transduction"/>
    <property type="evidence" value="ECO:0007669"/>
    <property type="project" value="TreeGrafter"/>
</dbReference>
<comment type="similarity">
    <text evidence="2">Belongs to the PA-phosphatase related phosphoesterase family.</text>
</comment>
<reference evidence="10" key="1">
    <citation type="submission" date="2025-08" db="UniProtKB">
        <authorList>
            <consortium name="RefSeq"/>
        </authorList>
    </citation>
    <scope>IDENTIFICATION</scope>
    <source>
        <tissue evidence="10">Total insect</tissue>
    </source>
</reference>
<feature type="transmembrane region" description="Helical" evidence="7">
    <location>
        <begin position="59"/>
        <end position="80"/>
    </location>
</feature>
<dbReference type="Gene3D" id="1.20.144.10">
    <property type="entry name" value="Phosphatidic acid phosphatase type 2/haloperoxidase"/>
    <property type="match status" value="1"/>
</dbReference>
<feature type="transmembrane region" description="Helical" evidence="7">
    <location>
        <begin position="208"/>
        <end position="227"/>
    </location>
</feature>
<evidence type="ECO:0000256" key="3">
    <source>
        <dbReference type="ARBA" id="ARBA00022692"/>
    </source>
</evidence>
<accession>A0A6P8YKQ3</accession>
<evidence type="ECO:0000313" key="10">
    <source>
        <dbReference type="RefSeq" id="XP_034237615.1"/>
    </source>
</evidence>